<sequence>MDVWEDKPMNDDGLIDDNESMDENEFMDIDEYKHYRVLKRDDILKLQEDDITLLSSAISVSRTAAVSLLQHYAWNGQKAQDAWFDDEDGVRKFIGLMNRPAVDVEVSKSGELLVCGICFEFYVFDNRFECFDEFCGHSFCSACLEIYVSTAIRDGPGCLFLRCPDPTCRAVIGEDMVNLLVSDEGKMNYKEFLFRSYVENNKKIKWCPAPDCKYAIEYKLGSESYDVTCDCSLSFCWNCAEESHRPVRCETVKKWMSKNSSGIDNMTWIIANSKQCPKCNLAIQKSQGCMHMTCKPPCKHEFCWICLGPWDRHDTTACNRYRDIVEQRKMDDKIVRKKAKKYSKRYAHYYERWDANHHSRDRALADRHELRTKKLRQLEEKLCQTTARLKFIADAWEQIAECRRVLKWTYAYGYYIPKKASLRKELFEYLQGEAEVALERLHDCAENTLKQYFEPDGNTDEFDTKFRTKLVDLTRVTRNYFENFVKGVANGLSEVKKSNTKVGRKKH</sequence>
<comment type="catalytic activity">
    <reaction evidence="1">
        <text>[E2 ubiquitin-conjugating enzyme]-S-ubiquitinyl-L-cysteine + [acceptor protein]-L-lysine = [E2 ubiquitin-conjugating enzyme]-L-cysteine + [acceptor protein]-N(6)-ubiquitinyl-L-lysine.</text>
        <dbReference type="EC" id="2.3.2.31"/>
    </reaction>
</comment>
<comment type="function">
    <text evidence="3">Might act as an E3 ubiquitin-protein ligase, or as part of E3 complex, which accepts ubiquitin from specific E2 ubiquitin-conjugating enzymes and then transfers it to substrates.</text>
</comment>
<dbReference type="FunFam" id="3.30.40.10:FF:000019">
    <property type="entry name" value="RBR-type E3 ubiquitin transferase"/>
    <property type="match status" value="1"/>
</dbReference>
<evidence type="ECO:0000259" key="14">
    <source>
        <dbReference type="PROSITE" id="PS50089"/>
    </source>
</evidence>
<dbReference type="InterPro" id="IPR031127">
    <property type="entry name" value="E3_UB_ligase_RBR"/>
</dbReference>
<dbReference type="GO" id="GO:0061630">
    <property type="term" value="F:ubiquitin protein ligase activity"/>
    <property type="evidence" value="ECO:0007669"/>
    <property type="project" value="UniProtKB-EC"/>
</dbReference>
<evidence type="ECO:0000256" key="2">
    <source>
        <dbReference type="ARBA" id="ARBA00001947"/>
    </source>
</evidence>
<gene>
    <name evidence="16" type="ORF">POM88_019513</name>
</gene>
<comment type="cofactor">
    <cofactor evidence="2">
        <name>Zn(2+)</name>
        <dbReference type="ChEBI" id="CHEBI:29105"/>
    </cofactor>
</comment>
<keyword evidence="7 16" id="KW-0808">Transferase</keyword>
<dbReference type="AlphaFoldDB" id="A0AAD8ICA0"/>
<reference evidence="16" key="1">
    <citation type="submission" date="2023-02" db="EMBL/GenBank/DDBJ databases">
        <title>Genome of toxic invasive species Heracleum sosnowskyi carries increased number of genes despite the absence of recent whole-genome duplications.</title>
        <authorList>
            <person name="Schelkunov M."/>
            <person name="Shtratnikova V."/>
            <person name="Makarenko M."/>
            <person name="Klepikova A."/>
            <person name="Omelchenko D."/>
            <person name="Novikova G."/>
            <person name="Obukhova E."/>
            <person name="Bogdanov V."/>
            <person name="Penin A."/>
            <person name="Logacheva M."/>
        </authorList>
    </citation>
    <scope>NUCLEOTIDE SEQUENCE</scope>
    <source>
        <strain evidence="16">Hsosn_3</strain>
        <tissue evidence="16">Leaf</tissue>
    </source>
</reference>
<dbReference type="PROSITE" id="PS51873">
    <property type="entry name" value="TRIAD"/>
    <property type="match status" value="1"/>
</dbReference>
<dbReference type="EMBL" id="JAUIZM010000005">
    <property type="protein sequence ID" value="KAK1381778.1"/>
    <property type="molecule type" value="Genomic_DNA"/>
</dbReference>
<feature type="domain" description="RING-type" evidence="14">
    <location>
        <begin position="115"/>
        <end position="162"/>
    </location>
</feature>
<keyword evidence="10 13" id="KW-0863">Zinc-finger</keyword>
<evidence type="ECO:0000256" key="4">
    <source>
        <dbReference type="ARBA" id="ARBA00004906"/>
    </source>
</evidence>
<dbReference type="InterPro" id="IPR017907">
    <property type="entry name" value="Znf_RING_CS"/>
</dbReference>
<dbReference type="InterPro" id="IPR044066">
    <property type="entry name" value="TRIAD_supradom"/>
</dbReference>
<feature type="domain" description="RING-type" evidence="15">
    <location>
        <begin position="111"/>
        <end position="322"/>
    </location>
</feature>
<dbReference type="Proteomes" id="UP001237642">
    <property type="component" value="Unassembled WGS sequence"/>
</dbReference>
<keyword evidence="12" id="KW-0862">Zinc</keyword>
<evidence type="ECO:0000313" key="16">
    <source>
        <dbReference type="EMBL" id="KAK1381778.1"/>
    </source>
</evidence>
<reference evidence="16" key="2">
    <citation type="submission" date="2023-05" db="EMBL/GenBank/DDBJ databases">
        <authorList>
            <person name="Schelkunov M.I."/>
        </authorList>
    </citation>
    <scope>NUCLEOTIDE SEQUENCE</scope>
    <source>
        <strain evidence="16">Hsosn_3</strain>
        <tissue evidence="16">Leaf</tissue>
    </source>
</reference>
<dbReference type="InterPro" id="IPR013083">
    <property type="entry name" value="Znf_RING/FYVE/PHD"/>
</dbReference>
<dbReference type="Gene3D" id="3.30.40.10">
    <property type="entry name" value="Zinc/RING finger domain, C3HC4 (zinc finger)"/>
    <property type="match status" value="1"/>
</dbReference>
<dbReference type="GO" id="GO:0008270">
    <property type="term" value="F:zinc ion binding"/>
    <property type="evidence" value="ECO:0007669"/>
    <property type="project" value="UniProtKB-KW"/>
</dbReference>
<evidence type="ECO:0000256" key="10">
    <source>
        <dbReference type="ARBA" id="ARBA00022771"/>
    </source>
</evidence>
<comment type="similarity">
    <text evidence="5">Belongs to the RBR family. Ariadne subfamily.</text>
</comment>
<evidence type="ECO:0000256" key="13">
    <source>
        <dbReference type="PROSITE-ProRule" id="PRU00175"/>
    </source>
</evidence>
<comment type="caution">
    <text evidence="16">The sequence shown here is derived from an EMBL/GenBank/DDBJ whole genome shotgun (WGS) entry which is preliminary data.</text>
</comment>
<evidence type="ECO:0000256" key="1">
    <source>
        <dbReference type="ARBA" id="ARBA00001798"/>
    </source>
</evidence>
<dbReference type="Gene3D" id="1.20.120.1750">
    <property type="match status" value="1"/>
</dbReference>
<dbReference type="PANTHER" id="PTHR11685">
    <property type="entry name" value="RBR FAMILY RING FINGER AND IBR DOMAIN-CONTAINING"/>
    <property type="match status" value="1"/>
</dbReference>
<accession>A0AAD8ICA0</accession>
<dbReference type="SUPFAM" id="SSF57850">
    <property type="entry name" value="RING/U-box"/>
    <property type="match status" value="3"/>
</dbReference>
<evidence type="ECO:0000313" key="17">
    <source>
        <dbReference type="Proteomes" id="UP001237642"/>
    </source>
</evidence>
<keyword evidence="11" id="KW-0833">Ubl conjugation pathway</keyword>
<evidence type="ECO:0000256" key="6">
    <source>
        <dbReference type="ARBA" id="ARBA00012251"/>
    </source>
</evidence>
<evidence type="ECO:0000256" key="7">
    <source>
        <dbReference type="ARBA" id="ARBA00022679"/>
    </source>
</evidence>
<evidence type="ECO:0000256" key="9">
    <source>
        <dbReference type="ARBA" id="ARBA00022737"/>
    </source>
</evidence>
<keyword evidence="17" id="KW-1185">Reference proteome</keyword>
<evidence type="ECO:0000256" key="11">
    <source>
        <dbReference type="ARBA" id="ARBA00022786"/>
    </source>
</evidence>
<dbReference type="Pfam" id="PF01485">
    <property type="entry name" value="IBR"/>
    <property type="match status" value="1"/>
</dbReference>
<evidence type="ECO:0000256" key="3">
    <source>
        <dbReference type="ARBA" id="ARBA00003976"/>
    </source>
</evidence>
<dbReference type="GO" id="GO:0016567">
    <property type="term" value="P:protein ubiquitination"/>
    <property type="evidence" value="ECO:0007669"/>
    <property type="project" value="InterPro"/>
</dbReference>
<dbReference type="EC" id="2.3.2.31" evidence="6"/>
<evidence type="ECO:0000256" key="12">
    <source>
        <dbReference type="ARBA" id="ARBA00022833"/>
    </source>
</evidence>
<comment type="pathway">
    <text evidence="4">Protein modification; protein ubiquitination.</text>
</comment>
<evidence type="ECO:0000256" key="5">
    <source>
        <dbReference type="ARBA" id="ARBA00005884"/>
    </source>
</evidence>
<dbReference type="InterPro" id="IPR002867">
    <property type="entry name" value="IBR_dom"/>
</dbReference>
<protein>
    <recommendedName>
        <fullName evidence="6">RBR-type E3 ubiquitin transferase</fullName>
        <ecNumber evidence="6">2.3.2.31</ecNumber>
    </recommendedName>
</protein>
<dbReference type="PROSITE" id="PS00518">
    <property type="entry name" value="ZF_RING_1"/>
    <property type="match status" value="2"/>
</dbReference>
<keyword evidence="9" id="KW-0677">Repeat</keyword>
<organism evidence="16 17">
    <name type="scientific">Heracleum sosnowskyi</name>
    <dbReference type="NCBI Taxonomy" id="360622"/>
    <lineage>
        <taxon>Eukaryota</taxon>
        <taxon>Viridiplantae</taxon>
        <taxon>Streptophyta</taxon>
        <taxon>Embryophyta</taxon>
        <taxon>Tracheophyta</taxon>
        <taxon>Spermatophyta</taxon>
        <taxon>Magnoliopsida</taxon>
        <taxon>eudicotyledons</taxon>
        <taxon>Gunneridae</taxon>
        <taxon>Pentapetalae</taxon>
        <taxon>asterids</taxon>
        <taxon>campanulids</taxon>
        <taxon>Apiales</taxon>
        <taxon>Apiaceae</taxon>
        <taxon>Apioideae</taxon>
        <taxon>apioid superclade</taxon>
        <taxon>Tordylieae</taxon>
        <taxon>Tordyliinae</taxon>
        <taxon>Heracleum</taxon>
    </lineage>
</organism>
<dbReference type="Pfam" id="PF22191">
    <property type="entry name" value="IBR_1"/>
    <property type="match status" value="1"/>
</dbReference>
<proteinExistence type="inferred from homology"/>
<evidence type="ECO:0000256" key="8">
    <source>
        <dbReference type="ARBA" id="ARBA00022723"/>
    </source>
</evidence>
<name>A0AAD8ICA0_9APIA</name>
<dbReference type="FunFam" id="1.20.120.1750:FF:000027">
    <property type="entry name" value="RBR-type E3 ubiquitin transferase"/>
    <property type="match status" value="1"/>
</dbReference>
<keyword evidence="8" id="KW-0479">Metal-binding</keyword>
<evidence type="ECO:0000259" key="15">
    <source>
        <dbReference type="PROSITE" id="PS51873"/>
    </source>
</evidence>
<dbReference type="PROSITE" id="PS50089">
    <property type="entry name" value="ZF_RING_2"/>
    <property type="match status" value="1"/>
</dbReference>
<dbReference type="CDD" id="cd20346">
    <property type="entry name" value="BRcat_RBR_ANKIB1"/>
    <property type="match status" value="1"/>
</dbReference>
<dbReference type="InterPro" id="IPR001841">
    <property type="entry name" value="Znf_RING"/>
</dbReference>
<dbReference type="SMART" id="SM00647">
    <property type="entry name" value="IBR"/>
    <property type="match status" value="2"/>
</dbReference>